<evidence type="ECO:0000313" key="2">
    <source>
        <dbReference type="Proteomes" id="UP000295830"/>
    </source>
</evidence>
<dbReference type="InterPro" id="IPR052732">
    <property type="entry name" value="Cell-binding_unc_protein"/>
</dbReference>
<name>A0A4R7JTV9_9GAMM</name>
<organism evidence="1 2">
    <name type="scientific">Halospina denitrificans</name>
    <dbReference type="NCBI Taxonomy" id="332522"/>
    <lineage>
        <taxon>Bacteria</taxon>
        <taxon>Pseudomonadati</taxon>
        <taxon>Pseudomonadota</taxon>
        <taxon>Gammaproteobacteria</taxon>
        <taxon>Halospina</taxon>
    </lineage>
</organism>
<dbReference type="PANTHER" id="PTHR43883">
    <property type="entry name" value="SLR0207 PROTEIN"/>
    <property type="match status" value="1"/>
</dbReference>
<dbReference type="InterPro" id="IPR011009">
    <property type="entry name" value="Kinase-like_dom_sf"/>
</dbReference>
<protein>
    <submittedName>
        <fullName evidence="1">Aminoglycoside phosphotransferase family enzyme</fullName>
    </submittedName>
</protein>
<dbReference type="GO" id="GO:0016740">
    <property type="term" value="F:transferase activity"/>
    <property type="evidence" value="ECO:0007669"/>
    <property type="project" value="UniProtKB-KW"/>
</dbReference>
<dbReference type="PANTHER" id="PTHR43883:SF1">
    <property type="entry name" value="GLUCONOKINASE"/>
    <property type="match status" value="1"/>
</dbReference>
<evidence type="ECO:0000313" key="1">
    <source>
        <dbReference type="EMBL" id="TDT41740.1"/>
    </source>
</evidence>
<gene>
    <name evidence="1" type="ORF">DES49_1842</name>
</gene>
<keyword evidence="1" id="KW-0808">Transferase</keyword>
<dbReference type="RefSeq" id="WP_133736084.1">
    <property type="nucleotide sequence ID" value="NZ_SOAX01000003.1"/>
</dbReference>
<proteinExistence type="predicted"/>
<dbReference type="SUPFAM" id="SSF56112">
    <property type="entry name" value="Protein kinase-like (PK-like)"/>
    <property type="match status" value="1"/>
</dbReference>
<reference evidence="1 2" key="1">
    <citation type="submission" date="2019-03" db="EMBL/GenBank/DDBJ databases">
        <title>Genomic Encyclopedia of Type Strains, Phase IV (KMG-IV): sequencing the most valuable type-strain genomes for metagenomic binning, comparative biology and taxonomic classification.</title>
        <authorList>
            <person name="Goeker M."/>
        </authorList>
    </citation>
    <scope>NUCLEOTIDE SEQUENCE [LARGE SCALE GENOMIC DNA]</scope>
    <source>
        <strain evidence="1 2">DSM 15505</strain>
    </source>
</reference>
<dbReference type="EMBL" id="SOAX01000003">
    <property type="protein sequence ID" value="TDT41740.1"/>
    <property type="molecule type" value="Genomic_DNA"/>
</dbReference>
<keyword evidence="2" id="KW-1185">Reference proteome</keyword>
<sequence>MSAASNEINLRQTLSFLSDPASYTDNPETVECVETRMSWVFLTTHYVYKMKKPVVLPYLDFTTLDKRRANCVEEVRLNRRLARDVYLDVLAVTRERDGQLVFDGDGEPFEWLVWMRRLPREQMLDQALARDRADPRDLRHCARVLVEFYRSCSPAIRDPNTYIEKLHQAIDEDLNGLAHPSCALDPAVFQQPANILLDCLNQRRDWFEARVDQGYVIEGHGDLRPEHVCLSRPPVFIDCLEFSRELRTLDVADELGYLFLECECLGAPEVEGIMADEYVTYSGNPLPGGLLAFYKSRRAMLRARLCLAHLGGNLPDETEKRWRDRAGDYLKRAAHHANSARDFALTTPSDQDQG</sequence>
<comment type="caution">
    <text evidence="1">The sequence shown here is derived from an EMBL/GenBank/DDBJ whole genome shotgun (WGS) entry which is preliminary data.</text>
</comment>
<accession>A0A4R7JTV9</accession>
<dbReference type="AlphaFoldDB" id="A0A4R7JTV9"/>
<dbReference type="Proteomes" id="UP000295830">
    <property type="component" value="Unassembled WGS sequence"/>
</dbReference>
<dbReference type="OrthoDB" id="9810277at2"/>